<evidence type="ECO:0000256" key="10">
    <source>
        <dbReference type="PROSITE-ProRule" id="PRU10141"/>
    </source>
</evidence>
<dbReference type="InterPro" id="IPR011009">
    <property type="entry name" value="Kinase-like_dom_sf"/>
</dbReference>
<evidence type="ECO:0000313" key="14">
    <source>
        <dbReference type="EMBL" id="OMJ78036.1"/>
    </source>
</evidence>
<sequence length="478" mass="53969">MGCGIAQTRSKKLSRFSKRSTELSLCPEIFFSVESTRTFKEYVTLKTLGAGAFSEVMLAIHLPTQQRRALKIIKKLHLNTQQLSKDYKVTEMEILRKMDHPNIIKAFEVFEDADSFFLPLEYAEGGNLIKKLGTNQKMDENTLAQIMYQLLSGVAYCHSKNIIHRDLKPDNIVLESESNWNIKIADFGNACIQDPVHGTSGIFGTAYYLAPEVLLGAYNEKVDIWSCGIILYVLLMLRPPYSGKNAKEIKGQVLSKPFKPTKNNMPGCSPLLLDFANNLLEIDSKERISAKDALKHPWILLHNSRSIAEPLPNSINANPKSKLVQGVLMYIITCLVKSCSKSSLAENFRSIDKNGNGIIEKDELTIELLKDHTSEESKKLCLKIFQEFDYKKADSISYTEFLMAFSNLKILLTKELIGGAFEKFDKKKCGKITRENIEAIIGTLGDNTLEDKRIKDALDGNKYINKQEFITLIESMIQ</sequence>
<dbReference type="InterPro" id="IPR008271">
    <property type="entry name" value="Ser/Thr_kinase_AS"/>
</dbReference>
<evidence type="ECO:0000256" key="6">
    <source>
        <dbReference type="ARBA" id="ARBA00022777"/>
    </source>
</evidence>
<evidence type="ECO:0000256" key="11">
    <source>
        <dbReference type="RuleBase" id="RU000304"/>
    </source>
</evidence>
<dbReference type="InterPro" id="IPR000719">
    <property type="entry name" value="Prot_kinase_dom"/>
</dbReference>
<dbReference type="PROSITE" id="PS00018">
    <property type="entry name" value="EF_HAND_1"/>
    <property type="match status" value="1"/>
</dbReference>
<dbReference type="SUPFAM" id="SSF56112">
    <property type="entry name" value="Protein kinase-like (PK-like)"/>
    <property type="match status" value="1"/>
</dbReference>
<evidence type="ECO:0000256" key="1">
    <source>
        <dbReference type="ARBA" id="ARBA00001946"/>
    </source>
</evidence>
<comment type="caution">
    <text evidence="14">The sequence shown here is derived from an EMBL/GenBank/DDBJ whole genome shotgun (WGS) entry which is preliminary data.</text>
</comment>
<dbReference type="InterPro" id="IPR011992">
    <property type="entry name" value="EF-hand-dom_pair"/>
</dbReference>
<evidence type="ECO:0000256" key="7">
    <source>
        <dbReference type="ARBA" id="ARBA00022837"/>
    </source>
</evidence>
<feature type="domain" description="Protein kinase" evidence="12">
    <location>
        <begin position="42"/>
        <end position="299"/>
    </location>
</feature>
<dbReference type="SUPFAM" id="SSF47473">
    <property type="entry name" value="EF-hand"/>
    <property type="match status" value="1"/>
</dbReference>
<dbReference type="CDD" id="cd05117">
    <property type="entry name" value="STKc_CAMK"/>
    <property type="match status" value="1"/>
</dbReference>
<keyword evidence="15" id="KW-1185">Reference proteome</keyword>
<protein>
    <recommendedName>
        <fullName evidence="16">Calmodulin</fullName>
    </recommendedName>
</protein>
<dbReference type="PROSITE" id="PS50011">
    <property type="entry name" value="PROTEIN_KINASE_DOM"/>
    <property type="match status" value="1"/>
</dbReference>
<dbReference type="PROSITE" id="PS00108">
    <property type="entry name" value="PROTEIN_KINASE_ST"/>
    <property type="match status" value="1"/>
</dbReference>
<dbReference type="InterPro" id="IPR018247">
    <property type="entry name" value="EF_Hand_1_Ca_BS"/>
</dbReference>
<gene>
    <name evidence="14" type="ORF">SteCoe_22235</name>
</gene>
<keyword evidence="4" id="KW-0808">Transferase</keyword>
<comment type="subunit">
    <text evidence="2">Monomer.</text>
</comment>
<dbReference type="InterPro" id="IPR017441">
    <property type="entry name" value="Protein_kinase_ATP_BS"/>
</dbReference>
<dbReference type="FunFam" id="3.30.200.20:FF:000003">
    <property type="entry name" value="Non-specific serine/threonine protein kinase"/>
    <property type="match status" value="1"/>
</dbReference>
<dbReference type="SMART" id="SM00220">
    <property type="entry name" value="S_TKc"/>
    <property type="match status" value="1"/>
</dbReference>
<dbReference type="Gene3D" id="3.30.200.20">
    <property type="entry name" value="Phosphorylase Kinase, domain 1"/>
    <property type="match status" value="1"/>
</dbReference>
<reference evidence="14 15" key="1">
    <citation type="submission" date="2016-11" db="EMBL/GenBank/DDBJ databases">
        <title>The macronuclear genome of Stentor coeruleus: a giant cell with tiny introns.</title>
        <authorList>
            <person name="Slabodnick M."/>
            <person name="Ruby J.G."/>
            <person name="Reiff S.B."/>
            <person name="Swart E.C."/>
            <person name="Gosai S."/>
            <person name="Prabakaran S."/>
            <person name="Witkowska E."/>
            <person name="Larue G.E."/>
            <person name="Fisher S."/>
            <person name="Freeman R.M."/>
            <person name="Gunawardena J."/>
            <person name="Chu W."/>
            <person name="Stover N.A."/>
            <person name="Gregory B.D."/>
            <person name="Nowacki M."/>
            <person name="Derisi J."/>
            <person name="Roy S.W."/>
            <person name="Marshall W.F."/>
            <person name="Sood P."/>
        </authorList>
    </citation>
    <scope>NUCLEOTIDE SEQUENCE [LARGE SCALE GENOMIC DNA]</scope>
    <source>
        <strain evidence="14">WM001</strain>
    </source>
</reference>
<evidence type="ECO:0000256" key="8">
    <source>
        <dbReference type="ARBA" id="ARBA00022840"/>
    </source>
</evidence>
<dbReference type="Pfam" id="PF13499">
    <property type="entry name" value="EF-hand_7"/>
    <property type="match status" value="1"/>
</dbReference>
<feature type="domain" description="EF-hand" evidence="13">
    <location>
        <begin position="339"/>
        <end position="374"/>
    </location>
</feature>
<dbReference type="GO" id="GO:0005509">
    <property type="term" value="F:calcium ion binding"/>
    <property type="evidence" value="ECO:0007669"/>
    <property type="project" value="InterPro"/>
</dbReference>
<evidence type="ECO:0000256" key="3">
    <source>
        <dbReference type="ARBA" id="ARBA00022527"/>
    </source>
</evidence>
<feature type="domain" description="EF-hand" evidence="13">
    <location>
        <begin position="412"/>
        <end position="447"/>
    </location>
</feature>
<keyword evidence="3 11" id="KW-0723">Serine/threonine-protein kinase</keyword>
<accession>A0A1R2BMR3</accession>
<evidence type="ECO:0000256" key="5">
    <source>
        <dbReference type="ARBA" id="ARBA00022741"/>
    </source>
</evidence>
<comment type="cofactor">
    <cofactor evidence="1">
        <name>Mg(2+)</name>
        <dbReference type="ChEBI" id="CHEBI:18420"/>
    </cofactor>
</comment>
<evidence type="ECO:0008006" key="16">
    <source>
        <dbReference type="Google" id="ProtNLM"/>
    </source>
</evidence>
<organism evidence="14 15">
    <name type="scientific">Stentor coeruleus</name>
    <dbReference type="NCBI Taxonomy" id="5963"/>
    <lineage>
        <taxon>Eukaryota</taxon>
        <taxon>Sar</taxon>
        <taxon>Alveolata</taxon>
        <taxon>Ciliophora</taxon>
        <taxon>Postciliodesmatophora</taxon>
        <taxon>Heterotrichea</taxon>
        <taxon>Heterotrichida</taxon>
        <taxon>Stentoridae</taxon>
        <taxon>Stentor</taxon>
    </lineage>
</organism>
<dbReference type="CDD" id="cd00051">
    <property type="entry name" value="EFh"/>
    <property type="match status" value="1"/>
</dbReference>
<name>A0A1R2BMR3_9CILI</name>
<dbReference type="FunFam" id="1.10.510.10:FF:000571">
    <property type="entry name" value="Maternal embryonic leucine zipper kinase"/>
    <property type="match status" value="1"/>
</dbReference>
<keyword evidence="7" id="KW-0106">Calcium</keyword>
<evidence type="ECO:0000313" key="15">
    <source>
        <dbReference type="Proteomes" id="UP000187209"/>
    </source>
</evidence>
<dbReference type="Proteomes" id="UP000187209">
    <property type="component" value="Unassembled WGS sequence"/>
</dbReference>
<feature type="domain" description="EF-hand" evidence="13">
    <location>
        <begin position="376"/>
        <end position="411"/>
    </location>
</feature>
<dbReference type="OrthoDB" id="10252171at2759"/>
<evidence type="ECO:0000259" key="13">
    <source>
        <dbReference type="PROSITE" id="PS50222"/>
    </source>
</evidence>
<dbReference type="PROSITE" id="PS50222">
    <property type="entry name" value="EF_HAND_2"/>
    <property type="match status" value="3"/>
</dbReference>
<keyword evidence="5 10" id="KW-0547">Nucleotide-binding</keyword>
<dbReference type="EMBL" id="MPUH01000542">
    <property type="protein sequence ID" value="OMJ78036.1"/>
    <property type="molecule type" value="Genomic_DNA"/>
</dbReference>
<dbReference type="GO" id="GO:0004674">
    <property type="term" value="F:protein serine/threonine kinase activity"/>
    <property type="evidence" value="ECO:0007669"/>
    <property type="project" value="UniProtKB-KW"/>
</dbReference>
<dbReference type="AlphaFoldDB" id="A0A1R2BMR3"/>
<evidence type="ECO:0000256" key="9">
    <source>
        <dbReference type="ARBA" id="ARBA00024334"/>
    </source>
</evidence>
<evidence type="ECO:0000259" key="12">
    <source>
        <dbReference type="PROSITE" id="PS50011"/>
    </source>
</evidence>
<feature type="binding site" evidence="10">
    <location>
        <position position="75"/>
    </location>
    <ligand>
        <name>ATP</name>
        <dbReference type="ChEBI" id="CHEBI:30616"/>
    </ligand>
</feature>
<dbReference type="PROSITE" id="PS00107">
    <property type="entry name" value="PROTEIN_KINASE_ATP"/>
    <property type="match status" value="1"/>
</dbReference>
<keyword evidence="8 10" id="KW-0067">ATP-binding</keyword>
<keyword evidence="6" id="KW-0418">Kinase</keyword>
<evidence type="ECO:0000256" key="4">
    <source>
        <dbReference type="ARBA" id="ARBA00022679"/>
    </source>
</evidence>
<dbReference type="Gene3D" id="1.10.510.10">
    <property type="entry name" value="Transferase(Phosphotransferase) domain 1"/>
    <property type="match status" value="1"/>
</dbReference>
<evidence type="ECO:0000256" key="2">
    <source>
        <dbReference type="ARBA" id="ARBA00011245"/>
    </source>
</evidence>
<dbReference type="GO" id="GO:0005524">
    <property type="term" value="F:ATP binding"/>
    <property type="evidence" value="ECO:0007669"/>
    <property type="project" value="UniProtKB-UniRule"/>
</dbReference>
<comment type="similarity">
    <text evidence="9">Belongs to the protein kinase superfamily. Ser/Thr protein kinase family. CDPK subfamily.</text>
</comment>
<dbReference type="InterPro" id="IPR002048">
    <property type="entry name" value="EF_hand_dom"/>
</dbReference>
<proteinExistence type="inferred from homology"/>
<dbReference type="Gene3D" id="1.10.238.10">
    <property type="entry name" value="EF-hand"/>
    <property type="match status" value="2"/>
</dbReference>
<dbReference type="PANTHER" id="PTHR24349">
    <property type="entry name" value="SERINE/THREONINE-PROTEIN KINASE"/>
    <property type="match status" value="1"/>
</dbReference>
<dbReference type="Pfam" id="PF00069">
    <property type="entry name" value="Pkinase"/>
    <property type="match status" value="1"/>
</dbReference>
<dbReference type="InterPro" id="IPR050205">
    <property type="entry name" value="CDPK_Ser/Thr_kinases"/>
</dbReference>